<reference evidence="2 3" key="1">
    <citation type="submission" date="2016-10" db="EMBL/GenBank/DDBJ databases">
        <authorList>
            <person name="Varghese N."/>
            <person name="Submissions S."/>
        </authorList>
    </citation>
    <scope>NUCLEOTIDE SEQUENCE [LARGE SCALE GENOMIC DNA]</scope>
    <source>
        <strain evidence="2 3">Nl1</strain>
    </source>
</reference>
<dbReference type="NCBIfam" id="TIGR02595">
    <property type="entry name" value="PEP_CTERM"/>
    <property type="match status" value="1"/>
</dbReference>
<accession>A0ABY0TBE9</accession>
<comment type="caution">
    <text evidence="2">The sequence shown here is derived from an EMBL/GenBank/DDBJ whole genome shotgun (WGS) entry which is preliminary data.</text>
</comment>
<evidence type="ECO:0000313" key="2">
    <source>
        <dbReference type="EMBL" id="SDQ33132.1"/>
    </source>
</evidence>
<dbReference type="Pfam" id="PF07589">
    <property type="entry name" value="PEP-CTERM"/>
    <property type="match status" value="1"/>
</dbReference>
<dbReference type="Proteomes" id="UP000183471">
    <property type="component" value="Unassembled WGS sequence"/>
</dbReference>
<name>A0ABY0TBE9_9PROT</name>
<dbReference type="InterPro" id="IPR013424">
    <property type="entry name" value="Ice-binding_C"/>
</dbReference>
<evidence type="ECO:0000259" key="1">
    <source>
        <dbReference type="Pfam" id="PF07589"/>
    </source>
</evidence>
<gene>
    <name evidence="2" type="ORF">SAMN05216402_0413</name>
</gene>
<keyword evidence="3" id="KW-1185">Reference proteome</keyword>
<feature type="domain" description="Ice-binding protein C-terminal" evidence="1">
    <location>
        <begin position="210"/>
        <end position="232"/>
    </location>
</feature>
<proteinExistence type="predicted"/>
<dbReference type="EMBL" id="FNKY01000001">
    <property type="protein sequence ID" value="SDQ33132.1"/>
    <property type="molecule type" value="Genomic_DNA"/>
</dbReference>
<sequence>MNRALSISASDLKILESISLPDYCVAKTESLIWTSLPLLTINGEKVKKEIKTLIVTALLYFAPFPAHAFPIAAPGTEGSRIFGIGAGLPVTITYLGGSAAHSIDLYLMDPSTGALLIFSNDSASVGDTKNIGEVHSGSELWFRVHVNDTGYDFFNGSRDFNADGQFHARIQRNWLPNTALASFEAIYDPSGNSSVFDDLSFSVSNVNVIPIPEPETYAMFLAGLGLLGWRLRNARSPL</sequence>
<evidence type="ECO:0000313" key="3">
    <source>
        <dbReference type="Proteomes" id="UP000183471"/>
    </source>
</evidence>
<organism evidence="2 3">
    <name type="scientific">Nitrosospira multiformis</name>
    <dbReference type="NCBI Taxonomy" id="1231"/>
    <lineage>
        <taxon>Bacteria</taxon>
        <taxon>Pseudomonadati</taxon>
        <taxon>Pseudomonadota</taxon>
        <taxon>Betaproteobacteria</taxon>
        <taxon>Nitrosomonadales</taxon>
        <taxon>Nitrosomonadaceae</taxon>
        <taxon>Nitrosospira</taxon>
    </lineage>
</organism>
<protein>
    <submittedName>
        <fullName evidence="2">PEP-CTERM protein-sorting domain-containing protein</fullName>
    </submittedName>
</protein>